<evidence type="ECO:0000313" key="6">
    <source>
        <dbReference type="Proteomes" id="UP000306196"/>
    </source>
</evidence>
<dbReference type="FunFam" id="1.10.10.2830:FF:000001">
    <property type="entry name" value="Chromosome partitioning protein ParB"/>
    <property type="match status" value="1"/>
</dbReference>
<dbReference type="InterPro" id="IPR003115">
    <property type="entry name" value="ParB_N"/>
</dbReference>
<dbReference type="Pfam" id="PF23552">
    <property type="entry name" value="ParB_C"/>
    <property type="match status" value="1"/>
</dbReference>
<organism evidence="5 6">
    <name type="scientific">Phragmitibacter flavus</name>
    <dbReference type="NCBI Taxonomy" id="2576071"/>
    <lineage>
        <taxon>Bacteria</taxon>
        <taxon>Pseudomonadati</taxon>
        <taxon>Verrucomicrobiota</taxon>
        <taxon>Verrucomicrobiia</taxon>
        <taxon>Verrucomicrobiales</taxon>
        <taxon>Verrucomicrobiaceae</taxon>
        <taxon>Phragmitibacter</taxon>
    </lineage>
</organism>
<proteinExistence type="inferred from homology"/>
<reference evidence="5 6" key="1">
    <citation type="submission" date="2019-05" db="EMBL/GenBank/DDBJ databases">
        <title>Verrucobacter flavum gen. nov., sp. nov. a new member of the family Verrucomicrobiaceae.</title>
        <authorList>
            <person name="Szuroczki S."/>
            <person name="Abbaszade G."/>
            <person name="Szabo A."/>
            <person name="Felfoldi T."/>
            <person name="Schumann P."/>
            <person name="Boka K."/>
            <person name="Keki Z."/>
            <person name="Toumi M."/>
            <person name="Toth E."/>
        </authorList>
    </citation>
    <scope>NUCLEOTIDE SEQUENCE [LARGE SCALE GENOMIC DNA]</scope>
    <source>
        <strain evidence="5 6">MG-N-17</strain>
    </source>
</reference>
<dbReference type="SUPFAM" id="SSF110849">
    <property type="entry name" value="ParB/Sulfiredoxin"/>
    <property type="match status" value="1"/>
</dbReference>
<dbReference type="SUPFAM" id="SSF109709">
    <property type="entry name" value="KorB DNA-binding domain-like"/>
    <property type="match status" value="1"/>
</dbReference>
<dbReference type="Gene3D" id="1.10.10.2830">
    <property type="match status" value="1"/>
</dbReference>
<evidence type="ECO:0000256" key="3">
    <source>
        <dbReference type="ARBA" id="ARBA00023125"/>
    </source>
</evidence>
<dbReference type="OrthoDB" id="9802051at2"/>
<sequence length="299" mass="32815">MATKQALGKGLGALIKKADTPATPLAAQPAPGEAVRQVPLNDVIASPFQPRRDFPAEHLTELMESIREHGIIQPLIVRMVNGKCELIAGERRWRASRELGLEKVPVIVRTASDKDVLELALIENLQRENLNPIEEAQAYERLAREFSLRQEDIAQRVGKNRATVANAMRLLDLPTNVQGLLRDSKLSTGHAKVLLALKNADDINAAAETVISKGLTVRATEKLVDSILNPPAPKSAPQTPADVLQALKAVEQRMTRHFSTAITVHHGEKKGRLEIDYYGVDDLNRLLSMMGVTEEDFGG</sequence>
<evidence type="ECO:0000313" key="5">
    <source>
        <dbReference type="EMBL" id="TLD68673.1"/>
    </source>
</evidence>
<accession>A0A5R8K8N5</accession>
<dbReference type="InterPro" id="IPR036086">
    <property type="entry name" value="ParB/Sulfiredoxin_sf"/>
</dbReference>
<dbReference type="InterPro" id="IPR050336">
    <property type="entry name" value="Chromosome_partition/occlusion"/>
</dbReference>
<dbReference type="PANTHER" id="PTHR33375:SF1">
    <property type="entry name" value="CHROMOSOME-PARTITIONING PROTEIN PARB-RELATED"/>
    <property type="match status" value="1"/>
</dbReference>
<dbReference type="SMART" id="SM00470">
    <property type="entry name" value="ParB"/>
    <property type="match status" value="1"/>
</dbReference>
<dbReference type="InterPro" id="IPR004437">
    <property type="entry name" value="ParB/RepB/Spo0J"/>
</dbReference>
<dbReference type="NCBIfam" id="TIGR00180">
    <property type="entry name" value="parB_part"/>
    <property type="match status" value="1"/>
</dbReference>
<feature type="domain" description="ParB-like N-terminal" evidence="4">
    <location>
        <begin position="36"/>
        <end position="125"/>
    </location>
</feature>
<dbReference type="Pfam" id="PF17762">
    <property type="entry name" value="HTH_ParB"/>
    <property type="match status" value="1"/>
</dbReference>
<name>A0A5R8K8N5_9BACT</name>
<dbReference type="GO" id="GO:0005694">
    <property type="term" value="C:chromosome"/>
    <property type="evidence" value="ECO:0007669"/>
    <property type="project" value="TreeGrafter"/>
</dbReference>
<keyword evidence="3" id="KW-0238">DNA-binding</keyword>
<dbReference type="GO" id="GO:0007059">
    <property type="term" value="P:chromosome segregation"/>
    <property type="evidence" value="ECO:0007669"/>
    <property type="project" value="UniProtKB-KW"/>
</dbReference>
<keyword evidence="6" id="KW-1185">Reference proteome</keyword>
<dbReference type="Gene3D" id="3.90.1530.30">
    <property type="match status" value="1"/>
</dbReference>
<dbReference type="Pfam" id="PF02195">
    <property type="entry name" value="ParB_N"/>
    <property type="match status" value="1"/>
</dbReference>
<dbReference type="PANTHER" id="PTHR33375">
    <property type="entry name" value="CHROMOSOME-PARTITIONING PROTEIN PARB-RELATED"/>
    <property type="match status" value="1"/>
</dbReference>
<evidence type="ECO:0000259" key="4">
    <source>
        <dbReference type="SMART" id="SM00470"/>
    </source>
</evidence>
<dbReference type="InterPro" id="IPR057240">
    <property type="entry name" value="ParB_dimer_C"/>
</dbReference>
<evidence type="ECO:0000256" key="2">
    <source>
        <dbReference type="ARBA" id="ARBA00022829"/>
    </source>
</evidence>
<dbReference type="AlphaFoldDB" id="A0A5R8K8N5"/>
<dbReference type="EMBL" id="VAUV01000021">
    <property type="protein sequence ID" value="TLD68673.1"/>
    <property type="molecule type" value="Genomic_DNA"/>
</dbReference>
<dbReference type="Proteomes" id="UP000306196">
    <property type="component" value="Unassembled WGS sequence"/>
</dbReference>
<comment type="similarity">
    <text evidence="1">Belongs to the ParB family.</text>
</comment>
<dbReference type="InterPro" id="IPR041468">
    <property type="entry name" value="HTH_ParB/Spo0J"/>
</dbReference>
<dbReference type="RefSeq" id="WP_138088427.1">
    <property type="nucleotide sequence ID" value="NZ_VAUV01000021.1"/>
</dbReference>
<comment type="caution">
    <text evidence="5">The sequence shown here is derived from an EMBL/GenBank/DDBJ whole genome shotgun (WGS) entry which is preliminary data.</text>
</comment>
<dbReference type="GO" id="GO:0003677">
    <property type="term" value="F:DNA binding"/>
    <property type="evidence" value="ECO:0007669"/>
    <property type="project" value="UniProtKB-KW"/>
</dbReference>
<evidence type="ECO:0000256" key="1">
    <source>
        <dbReference type="ARBA" id="ARBA00006295"/>
    </source>
</evidence>
<dbReference type="CDD" id="cd16393">
    <property type="entry name" value="SPO0J_N"/>
    <property type="match status" value="1"/>
</dbReference>
<gene>
    <name evidence="5" type="ORF">FEM03_21790</name>
</gene>
<dbReference type="FunFam" id="3.90.1530.30:FF:000001">
    <property type="entry name" value="Chromosome partitioning protein ParB"/>
    <property type="match status" value="1"/>
</dbReference>
<protein>
    <submittedName>
        <fullName evidence="5">ParB/RepB/Spo0J family partition protein</fullName>
    </submittedName>
</protein>
<keyword evidence="2" id="KW-0159">Chromosome partition</keyword>